<evidence type="ECO:0000256" key="1">
    <source>
        <dbReference type="SAM" id="MobiDB-lite"/>
    </source>
</evidence>
<reference evidence="3" key="2">
    <citation type="submission" date="2023-06" db="EMBL/GenBank/DDBJ databases">
        <authorList>
            <consortium name="Lawrence Berkeley National Laboratory"/>
            <person name="Haridas S."/>
            <person name="Hensen N."/>
            <person name="Bonometti L."/>
            <person name="Westerberg I."/>
            <person name="Brannstrom I.O."/>
            <person name="Guillou S."/>
            <person name="Cros-Aarteil S."/>
            <person name="Calhoun S."/>
            <person name="Kuo A."/>
            <person name="Mondo S."/>
            <person name="Pangilinan J."/>
            <person name="Riley R."/>
            <person name="Labutti K."/>
            <person name="Andreopoulos B."/>
            <person name="Lipzen A."/>
            <person name="Chen C."/>
            <person name="Yanf M."/>
            <person name="Daum C."/>
            <person name="Ng V."/>
            <person name="Clum A."/>
            <person name="Steindorff A."/>
            <person name="Ohm R."/>
            <person name="Martin F."/>
            <person name="Silar P."/>
            <person name="Natvig D."/>
            <person name="Lalanne C."/>
            <person name="Gautier V."/>
            <person name="Ament-Velasquez S.L."/>
            <person name="Kruys A."/>
            <person name="Hutchinson M.I."/>
            <person name="Powell A.J."/>
            <person name="Barry K."/>
            <person name="Miller A.N."/>
            <person name="Grigoriev I.V."/>
            <person name="Debuchy R."/>
            <person name="Gladieux P."/>
            <person name="Thoren M.H."/>
            <person name="Johannesson H."/>
        </authorList>
    </citation>
    <scope>NUCLEOTIDE SEQUENCE</scope>
    <source>
        <strain evidence="3">SMH4131-1</strain>
    </source>
</reference>
<accession>A0AAE0M9Q7</accession>
<dbReference type="Proteomes" id="UP001286456">
    <property type="component" value="Unassembled WGS sequence"/>
</dbReference>
<feature type="region of interest" description="Disordered" evidence="1">
    <location>
        <begin position="78"/>
        <end position="149"/>
    </location>
</feature>
<dbReference type="Pfam" id="PF14420">
    <property type="entry name" value="Clr5"/>
    <property type="match status" value="1"/>
</dbReference>
<sequence>MASSQSQGFTFVGDGKTNAARIPEEEWERHKPVILRKFRHNTLQQVMDQMAEEHNFVATKRQYVHRVGHKWGEKKYKIDLNDQNDKKRRGNSRKSTPPKTPGTTTPGRPSSGEPGPRTKPFARSPGITAAPGPGPGLGQGGMTPNGFSASVEPKFGAWPGPISIPSYRPPALTNNAESHRHHADMFFALGDSESANHIYRALYQQDGGPGYVVACLRTGQTEKQATEARDLLQKHLTSLLDELDDVASANNFLLDLAVARSYDRGTDQTDAIGQFEQLIQAKLDDTPKVRLKNLRPRDPQMDMVLYQEFSYAMKRFNQFTDVDEGEVELDVGDILKQFLDQQPAFQGRSSQSMAEPLSKVPAVRECLQWCIQELQQDPPIPDTIRNLPRGSKRTDAYTILCTLWSVWQTCLEYPGLNGHPASSLSWASGAEAQLGISASELLTAVVCMFMSTATKDVYRTASSPIERAWQKADSLASGDSDSLLRRFLSQMRKTGEQRMVPQDGDDADLQPHDANAESAPFRAFIAESLRGFQLPPAGAGAITHPLVLDGADSDREEMGFGTYGGGGYEDLPTQMTWNGYA</sequence>
<dbReference type="EMBL" id="JAUEPO010000004">
    <property type="protein sequence ID" value="KAK3324631.1"/>
    <property type="molecule type" value="Genomic_DNA"/>
</dbReference>
<organism evidence="3 4">
    <name type="scientific">Cercophora scortea</name>
    <dbReference type="NCBI Taxonomy" id="314031"/>
    <lineage>
        <taxon>Eukaryota</taxon>
        <taxon>Fungi</taxon>
        <taxon>Dikarya</taxon>
        <taxon>Ascomycota</taxon>
        <taxon>Pezizomycotina</taxon>
        <taxon>Sordariomycetes</taxon>
        <taxon>Sordariomycetidae</taxon>
        <taxon>Sordariales</taxon>
        <taxon>Lasiosphaeriaceae</taxon>
        <taxon>Cercophora</taxon>
    </lineage>
</organism>
<reference evidence="3" key="1">
    <citation type="journal article" date="2023" name="Mol. Phylogenet. Evol.">
        <title>Genome-scale phylogeny and comparative genomics of the fungal order Sordariales.</title>
        <authorList>
            <person name="Hensen N."/>
            <person name="Bonometti L."/>
            <person name="Westerberg I."/>
            <person name="Brannstrom I.O."/>
            <person name="Guillou S."/>
            <person name="Cros-Aarteil S."/>
            <person name="Calhoun S."/>
            <person name="Haridas S."/>
            <person name="Kuo A."/>
            <person name="Mondo S."/>
            <person name="Pangilinan J."/>
            <person name="Riley R."/>
            <person name="LaButti K."/>
            <person name="Andreopoulos B."/>
            <person name="Lipzen A."/>
            <person name="Chen C."/>
            <person name="Yan M."/>
            <person name="Daum C."/>
            <person name="Ng V."/>
            <person name="Clum A."/>
            <person name="Steindorff A."/>
            <person name="Ohm R.A."/>
            <person name="Martin F."/>
            <person name="Silar P."/>
            <person name="Natvig D.O."/>
            <person name="Lalanne C."/>
            <person name="Gautier V."/>
            <person name="Ament-Velasquez S.L."/>
            <person name="Kruys A."/>
            <person name="Hutchinson M.I."/>
            <person name="Powell A.J."/>
            <person name="Barry K."/>
            <person name="Miller A.N."/>
            <person name="Grigoriev I.V."/>
            <person name="Debuchy R."/>
            <person name="Gladieux P."/>
            <person name="Hiltunen Thoren M."/>
            <person name="Johannesson H."/>
        </authorList>
    </citation>
    <scope>NUCLEOTIDE SEQUENCE</scope>
    <source>
        <strain evidence="3">SMH4131-1</strain>
    </source>
</reference>
<proteinExistence type="predicted"/>
<protein>
    <recommendedName>
        <fullName evidence="2">Clr5 domain-containing protein</fullName>
    </recommendedName>
</protein>
<name>A0AAE0M9Q7_9PEZI</name>
<comment type="caution">
    <text evidence="3">The sequence shown here is derived from an EMBL/GenBank/DDBJ whole genome shotgun (WGS) entry which is preliminary data.</text>
</comment>
<keyword evidence="4" id="KW-1185">Reference proteome</keyword>
<dbReference type="InterPro" id="IPR025676">
    <property type="entry name" value="Clr5_dom"/>
</dbReference>
<feature type="compositionally biased region" description="Low complexity" evidence="1">
    <location>
        <begin position="93"/>
        <end position="115"/>
    </location>
</feature>
<feature type="domain" description="Clr5" evidence="2">
    <location>
        <begin position="23"/>
        <end position="75"/>
    </location>
</feature>
<evidence type="ECO:0000313" key="4">
    <source>
        <dbReference type="Proteomes" id="UP001286456"/>
    </source>
</evidence>
<evidence type="ECO:0000313" key="3">
    <source>
        <dbReference type="EMBL" id="KAK3324631.1"/>
    </source>
</evidence>
<evidence type="ECO:0000259" key="2">
    <source>
        <dbReference type="Pfam" id="PF14420"/>
    </source>
</evidence>
<dbReference type="AlphaFoldDB" id="A0AAE0M9Q7"/>
<gene>
    <name evidence="3" type="ORF">B0T19DRAFT_444040</name>
</gene>